<organism evidence="1 2">
    <name type="scientific">Paramecium primaurelia</name>
    <dbReference type="NCBI Taxonomy" id="5886"/>
    <lineage>
        <taxon>Eukaryota</taxon>
        <taxon>Sar</taxon>
        <taxon>Alveolata</taxon>
        <taxon>Ciliophora</taxon>
        <taxon>Intramacronucleata</taxon>
        <taxon>Oligohymenophorea</taxon>
        <taxon>Peniculida</taxon>
        <taxon>Parameciidae</taxon>
        <taxon>Paramecium</taxon>
    </lineage>
</organism>
<gene>
    <name evidence="1" type="ORF">PPRIM_AZ9-3.1.T0870112</name>
</gene>
<accession>A0A8S1NVB2</accession>
<sequence length="400" mass="47091">MDNQICNRKCQLHDENVIAASLNTQCDEQSRYFCSKCLVLKINDKAIHTNPDAQKRIILMKSEFEQKTQNLINQNIEVLKQFSENIEIQKGQLTTTLDDINNTIQNEIKRLQDVQKQIEENIKIIDIYNLNKINEAQKLLDQQFSLFRKTIYSQITKIETHLKFDQYLKYLDELKDEVSSLICYNKEQEALDENQISTPGLKIFCQKHKTEIIAFDLNPQRAKENRLACIYCIEQNTIPYSSLSRVIEKWKKYEELKKSKLLQIQQKHQENQQIIIQQLTLINSTCQQKNEELMVNIKEFRNFIDGSVNKVINQMGRTWANQSQKEILDNVDVLSKSIQNDEIILSEDNYYQKDENDINKLIFDSIEKIKETCLQCCQRIQNTIKIPNQNSLRETILTSP</sequence>
<keyword evidence="2" id="KW-1185">Reference proteome</keyword>
<protein>
    <submittedName>
        <fullName evidence="1">Uncharacterized protein</fullName>
    </submittedName>
</protein>
<evidence type="ECO:0000313" key="2">
    <source>
        <dbReference type="Proteomes" id="UP000688137"/>
    </source>
</evidence>
<dbReference type="OMA" id="YCIEQNT"/>
<comment type="caution">
    <text evidence="1">The sequence shown here is derived from an EMBL/GenBank/DDBJ whole genome shotgun (WGS) entry which is preliminary data.</text>
</comment>
<dbReference type="Proteomes" id="UP000688137">
    <property type="component" value="Unassembled WGS sequence"/>
</dbReference>
<dbReference type="AlphaFoldDB" id="A0A8S1NVB2"/>
<proteinExistence type="predicted"/>
<dbReference type="EMBL" id="CAJJDM010000090">
    <property type="protein sequence ID" value="CAD8091064.1"/>
    <property type="molecule type" value="Genomic_DNA"/>
</dbReference>
<evidence type="ECO:0000313" key="1">
    <source>
        <dbReference type="EMBL" id="CAD8091064.1"/>
    </source>
</evidence>
<reference evidence="1" key="1">
    <citation type="submission" date="2021-01" db="EMBL/GenBank/DDBJ databases">
        <authorList>
            <consortium name="Genoscope - CEA"/>
            <person name="William W."/>
        </authorList>
    </citation>
    <scope>NUCLEOTIDE SEQUENCE</scope>
</reference>
<name>A0A8S1NVB2_PARPR</name>